<feature type="domain" description="Pseudouridine synthase RsuA/RluA-like" evidence="9">
    <location>
        <begin position="132"/>
        <end position="286"/>
    </location>
</feature>
<dbReference type="SUPFAM" id="SSF55120">
    <property type="entry name" value="Pseudouridine synthase"/>
    <property type="match status" value="1"/>
</dbReference>
<dbReference type="STRING" id="218851.A0A2G5DFH0"/>
<evidence type="ECO:0000256" key="4">
    <source>
        <dbReference type="ARBA" id="ARBA00023235"/>
    </source>
</evidence>
<dbReference type="Gene3D" id="3.30.2350.10">
    <property type="entry name" value="Pseudouridine synthase"/>
    <property type="match status" value="1"/>
</dbReference>
<evidence type="ECO:0000259" key="9">
    <source>
        <dbReference type="Pfam" id="PF00849"/>
    </source>
</evidence>
<dbReference type="InterPro" id="IPR020103">
    <property type="entry name" value="PsdUridine_synth_cat_dom_sf"/>
</dbReference>
<keyword evidence="11" id="KW-1185">Reference proteome</keyword>
<dbReference type="PROSITE" id="PS50889">
    <property type="entry name" value="S4"/>
    <property type="match status" value="1"/>
</dbReference>
<dbReference type="PANTHER" id="PTHR21600">
    <property type="entry name" value="MITOCHONDRIAL RNA PSEUDOURIDINE SYNTHASE"/>
    <property type="match status" value="1"/>
</dbReference>
<sequence length="385" mass="43516">MKRKRGDCSSSGTANNKSMEIVWQSPANPPERHDYIFHDGRRHVRPYYFEFISHVKNRWAGKTIVDLFAQEFKGRPYDYYVDAVKSGRIQVNGEIVPVSYIVKSSQKISHFLHRHEPPVMAWDISILHKETDVVTICKPASVPVHPCGQYRKNTVVGILQAEHGLAPLFPVHRLDRLVSGLLILARNAAKADLFRQQIEGGMVQKRYIAKVIGVFPEEEQVVNANVDYNAREGRSSTEEENCPGDRLSKGKSACTKFTRISTNGTYSIVLCEPITGRTHQIRVHLRYTGHPIANDTLYLDDIVVTRSTEEVSTNEADKVNIDHSVKDDSDESSSFDFSIDPMCTNCPNLAPKGYGGHEEGLWLHCVRYSGPGWVYECPYPDWAIL</sequence>
<dbReference type="CDD" id="cd02557">
    <property type="entry name" value="PseudoU_synth_ScRIB2"/>
    <property type="match status" value="1"/>
</dbReference>
<comment type="catalytic activity">
    <reaction evidence="1 7">
        <text>a uridine in RNA = a pseudouridine in RNA</text>
        <dbReference type="Rhea" id="RHEA:48348"/>
        <dbReference type="Rhea" id="RHEA-COMP:12068"/>
        <dbReference type="Rhea" id="RHEA-COMP:12069"/>
        <dbReference type="ChEBI" id="CHEBI:65314"/>
        <dbReference type="ChEBI" id="CHEBI:65315"/>
    </reaction>
</comment>
<name>A0A2G5DFH0_AQUCA</name>
<dbReference type="GO" id="GO:0003723">
    <property type="term" value="F:RNA binding"/>
    <property type="evidence" value="ECO:0007669"/>
    <property type="project" value="UniProtKB-KW"/>
</dbReference>
<accession>A0A2G5DFH0</accession>
<evidence type="ECO:0000256" key="6">
    <source>
        <dbReference type="PROSITE-ProRule" id="PRU00182"/>
    </source>
</evidence>
<evidence type="ECO:0000256" key="3">
    <source>
        <dbReference type="ARBA" id="ARBA00022884"/>
    </source>
</evidence>
<gene>
    <name evidence="10" type="ORF">AQUCO_02100063v1</name>
</gene>
<dbReference type="InterPro" id="IPR006224">
    <property type="entry name" value="PsdUridine_synth_RluA-like_CS"/>
</dbReference>
<dbReference type="EC" id="5.4.99.-" evidence="7"/>
<dbReference type="Proteomes" id="UP000230069">
    <property type="component" value="Unassembled WGS sequence"/>
</dbReference>
<comment type="function">
    <text evidence="7">Responsible for synthesis of pseudouridine from uracil.</text>
</comment>
<comment type="similarity">
    <text evidence="2 7">Belongs to the pseudouridine synthase RluA family.</text>
</comment>
<feature type="compositionally biased region" description="Polar residues" evidence="8">
    <location>
        <begin position="8"/>
        <end position="18"/>
    </location>
</feature>
<evidence type="ECO:0000313" key="10">
    <source>
        <dbReference type="EMBL" id="PIA41957.1"/>
    </source>
</evidence>
<dbReference type="InParanoid" id="A0A2G5DFH0"/>
<dbReference type="FunFam" id="3.30.2350.10:FF:000036">
    <property type="entry name" value="Pseudouridine synthase"/>
    <property type="match status" value="1"/>
</dbReference>
<evidence type="ECO:0000256" key="1">
    <source>
        <dbReference type="ARBA" id="ARBA00000073"/>
    </source>
</evidence>
<keyword evidence="3 6" id="KW-0694">RNA-binding</keyword>
<evidence type="ECO:0000256" key="8">
    <source>
        <dbReference type="SAM" id="MobiDB-lite"/>
    </source>
</evidence>
<evidence type="ECO:0000256" key="2">
    <source>
        <dbReference type="ARBA" id="ARBA00010876"/>
    </source>
</evidence>
<dbReference type="InterPro" id="IPR006225">
    <property type="entry name" value="PsdUridine_synth_RluC/D"/>
</dbReference>
<dbReference type="GO" id="GO:0000455">
    <property type="term" value="P:enzyme-directed rRNA pseudouridine synthesis"/>
    <property type="evidence" value="ECO:0007669"/>
    <property type="project" value="TreeGrafter"/>
</dbReference>
<dbReference type="EMBL" id="KZ305038">
    <property type="protein sequence ID" value="PIA41957.1"/>
    <property type="molecule type" value="Genomic_DNA"/>
</dbReference>
<dbReference type="PANTHER" id="PTHR21600:SF40">
    <property type="entry name" value="PSEUDOURIDYLATE SYNTHASE RPUSD2"/>
    <property type="match status" value="1"/>
</dbReference>
<protein>
    <recommendedName>
        <fullName evidence="7">Pseudouridine synthase</fullName>
        <ecNumber evidence="7">5.4.99.-</ecNumber>
    </recommendedName>
</protein>
<organism evidence="10 11">
    <name type="scientific">Aquilegia coerulea</name>
    <name type="common">Rocky mountain columbine</name>
    <dbReference type="NCBI Taxonomy" id="218851"/>
    <lineage>
        <taxon>Eukaryota</taxon>
        <taxon>Viridiplantae</taxon>
        <taxon>Streptophyta</taxon>
        <taxon>Embryophyta</taxon>
        <taxon>Tracheophyta</taxon>
        <taxon>Spermatophyta</taxon>
        <taxon>Magnoliopsida</taxon>
        <taxon>Ranunculales</taxon>
        <taxon>Ranunculaceae</taxon>
        <taxon>Thalictroideae</taxon>
        <taxon>Aquilegia</taxon>
    </lineage>
</organism>
<dbReference type="PROSITE" id="PS01129">
    <property type="entry name" value="PSI_RLU"/>
    <property type="match status" value="1"/>
</dbReference>
<dbReference type="Pfam" id="PF00849">
    <property type="entry name" value="PseudoU_synth_2"/>
    <property type="match status" value="1"/>
</dbReference>
<dbReference type="InterPro" id="IPR006145">
    <property type="entry name" value="PsdUridine_synth_RsuA/RluA"/>
</dbReference>
<dbReference type="GO" id="GO:0009982">
    <property type="term" value="F:pseudouridine synthase activity"/>
    <property type="evidence" value="ECO:0007669"/>
    <property type="project" value="InterPro"/>
</dbReference>
<proteinExistence type="inferred from homology"/>
<dbReference type="NCBIfam" id="TIGR00005">
    <property type="entry name" value="rluA_subfam"/>
    <property type="match status" value="1"/>
</dbReference>
<feature type="active site" evidence="5">
    <location>
        <position position="175"/>
    </location>
</feature>
<feature type="region of interest" description="Disordered" evidence="8">
    <location>
        <begin position="1"/>
        <end position="26"/>
    </location>
</feature>
<evidence type="ECO:0000313" key="11">
    <source>
        <dbReference type="Proteomes" id="UP000230069"/>
    </source>
</evidence>
<evidence type="ECO:0000256" key="5">
    <source>
        <dbReference type="PIRSR" id="PIRSR606225-1"/>
    </source>
</evidence>
<reference evidence="10 11" key="1">
    <citation type="submission" date="2017-09" db="EMBL/GenBank/DDBJ databases">
        <title>WGS assembly of Aquilegia coerulea Goldsmith.</title>
        <authorList>
            <person name="Hodges S."/>
            <person name="Kramer E."/>
            <person name="Nordborg M."/>
            <person name="Tomkins J."/>
            <person name="Borevitz J."/>
            <person name="Derieg N."/>
            <person name="Yan J."/>
            <person name="Mihaltcheva S."/>
            <person name="Hayes R.D."/>
            <person name="Rokhsar D."/>
        </authorList>
    </citation>
    <scope>NUCLEOTIDE SEQUENCE [LARGE SCALE GENOMIC DNA]</scope>
    <source>
        <strain evidence="11">cv. Goldsmith</strain>
    </source>
</reference>
<keyword evidence="4 7" id="KW-0413">Isomerase</keyword>
<dbReference type="OrthoDB" id="424794at2759"/>
<evidence type="ECO:0000256" key="7">
    <source>
        <dbReference type="RuleBase" id="RU362028"/>
    </source>
</evidence>
<dbReference type="InterPro" id="IPR050188">
    <property type="entry name" value="RluA_PseudoU_synthase"/>
</dbReference>
<dbReference type="AlphaFoldDB" id="A0A2G5DFH0"/>
<dbReference type="FunCoup" id="A0A2G5DFH0">
    <property type="interactions" value="3179"/>
</dbReference>